<organism evidence="1 2">
    <name type="scientific">Rhododendron griersonianum</name>
    <dbReference type="NCBI Taxonomy" id="479676"/>
    <lineage>
        <taxon>Eukaryota</taxon>
        <taxon>Viridiplantae</taxon>
        <taxon>Streptophyta</taxon>
        <taxon>Embryophyta</taxon>
        <taxon>Tracheophyta</taxon>
        <taxon>Spermatophyta</taxon>
        <taxon>Magnoliopsida</taxon>
        <taxon>eudicotyledons</taxon>
        <taxon>Gunneridae</taxon>
        <taxon>Pentapetalae</taxon>
        <taxon>asterids</taxon>
        <taxon>Ericales</taxon>
        <taxon>Ericaceae</taxon>
        <taxon>Ericoideae</taxon>
        <taxon>Rhodoreae</taxon>
        <taxon>Rhododendron</taxon>
    </lineage>
</organism>
<name>A0AAV6K2G6_9ERIC</name>
<gene>
    <name evidence="1" type="ORF">RHGRI_018639</name>
</gene>
<keyword evidence="2" id="KW-1185">Reference proteome</keyword>
<comment type="caution">
    <text evidence="1">The sequence shown here is derived from an EMBL/GenBank/DDBJ whole genome shotgun (WGS) entry which is preliminary data.</text>
</comment>
<dbReference type="EMBL" id="JACTNZ010000006">
    <property type="protein sequence ID" value="KAG5546522.1"/>
    <property type="molecule type" value="Genomic_DNA"/>
</dbReference>
<dbReference type="Proteomes" id="UP000823749">
    <property type="component" value="Chromosome 6"/>
</dbReference>
<proteinExistence type="predicted"/>
<sequence>MLFVPKLSDIYLNFGEIGLLSITLDSCGLDQGDYVDPLVGYCTKVMSMLLEPKNLLELNDLEYVALHSKWW</sequence>
<accession>A0AAV6K2G6</accession>
<evidence type="ECO:0000313" key="2">
    <source>
        <dbReference type="Proteomes" id="UP000823749"/>
    </source>
</evidence>
<protein>
    <submittedName>
        <fullName evidence="1">Uncharacterized protein</fullName>
    </submittedName>
</protein>
<reference evidence="1 2" key="1">
    <citation type="submission" date="2020-08" db="EMBL/GenBank/DDBJ databases">
        <title>Plant Genome Project.</title>
        <authorList>
            <person name="Zhang R.-G."/>
        </authorList>
    </citation>
    <scope>NUCLEOTIDE SEQUENCE [LARGE SCALE GENOMIC DNA]</scope>
    <source>
        <strain evidence="1">WSP0</strain>
        <tissue evidence="1">Leaf</tissue>
    </source>
</reference>
<evidence type="ECO:0000313" key="1">
    <source>
        <dbReference type="EMBL" id="KAG5546522.1"/>
    </source>
</evidence>
<dbReference type="AlphaFoldDB" id="A0AAV6K2G6"/>